<dbReference type="Proteomes" id="UP000594638">
    <property type="component" value="Unassembled WGS sequence"/>
</dbReference>
<feature type="region of interest" description="Disordered" evidence="1">
    <location>
        <begin position="46"/>
        <end position="88"/>
    </location>
</feature>
<proteinExistence type="predicted"/>
<accession>A0A8S0Q1C2</accession>
<comment type="caution">
    <text evidence="2">The sequence shown here is derived from an EMBL/GenBank/DDBJ whole genome shotgun (WGS) entry which is preliminary data.</text>
</comment>
<keyword evidence="3" id="KW-1185">Reference proteome</keyword>
<name>A0A8S0Q1C2_OLEEU</name>
<evidence type="ECO:0000313" key="3">
    <source>
        <dbReference type="Proteomes" id="UP000594638"/>
    </source>
</evidence>
<evidence type="ECO:0000313" key="2">
    <source>
        <dbReference type="EMBL" id="CAA2960065.1"/>
    </source>
</evidence>
<reference evidence="2 3" key="1">
    <citation type="submission" date="2019-12" db="EMBL/GenBank/DDBJ databases">
        <authorList>
            <person name="Alioto T."/>
            <person name="Alioto T."/>
            <person name="Gomez Garrido J."/>
        </authorList>
    </citation>
    <scope>NUCLEOTIDE SEQUENCE [LARGE SCALE GENOMIC DNA]</scope>
</reference>
<gene>
    <name evidence="2" type="ORF">OLEA9_A109824</name>
</gene>
<sequence length="111" mass="12614">MLLDQHILFEMRLWTVKLQIMQHVTEEFARLRDFISTLVPPSGGISTSAAAPVMNEPHIWDDPHEDEQGSDIRSPHDDDRADEAEMQEGNGTCVNFVFNVISSRGIQMYSI</sequence>
<dbReference type="Gramene" id="OE9A109824T1">
    <property type="protein sequence ID" value="OE9A109824C1"/>
    <property type="gene ID" value="OE9A109824"/>
</dbReference>
<protein>
    <submittedName>
        <fullName evidence="2">Uncharacterized protein</fullName>
    </submittedName>
</protein>
<evidence type="ECO:0000256" key="1">
    <source>
        <dbReference type="SAM" id="MobiDB-lite"/>
    </source>
</evidence>
<organism evidence="2 3">
    <name type="scientific">Olea europaea subsp. europaea</name>
    <dbReference type="NCBI Taxonomy" id="158383"/>
    <lineage>
        <taxon>Eukaryota</taxon>
        <taxon>Viridiplantae</taxon>
        <taxon>Streptophyta</taxon>
        <taxon>Embryophyta</taxon>
        <taxon>Tracheophyta</taxon>
        <taxon>Spermatophyta</taxon>
        <taxon>Magnoliopsida</taxon>
        <taxon>eudicotyledons</taxon>
        <taxon>Gunneridae</taxon>
        <taxon>Pentapetalae</taxon>
        <taxon>asterids</taxon>
        <taxon>lamiids</taxon>
        <taxon>Lamiales</taxon>
        <taxon>Oleaceae</taxon>
        <taxon>Oleeae</taxon>
        <taxon>Olea</taxon>
    </lineage>
</organism>
<dbReference type="AlphaFoldDB" id="A0A8S0Q1C2"/>
<dbReference type="EMBL" id="CACTIH010000367">
    <property type="protein sequence ID" value="CAA2960065.1"/>
    <property type="molecule type" value="Genomic_DNA"/>
</dbReference>